<evidence type="ECO:0000313" key="1">
    <source>
        <dbReference type="EMBL" id="AET33310.1"/>
    </source>
</evidence>
<evidence type="ECO:0000313" key="2">
    <source>
        <dbReference type="Proteomes" id="UP000005867"/>
    </source>
</evidence>
<dbReference type="EMBL" id="CP003098">
    <property type="protein sequence ID" value="AET33310.1"/>
    <property type="molecule type" value="Genomic_DNA"/>
</dbReference>
<protein>
    <submittedName>
        <fullName evidence="1">Uncharacterized protein</fullName>
    </submittedName>
</protein>
<organism evidence="1 2">
    <name type="scientific">Pyrobaculum ferrireducens</name>
    <dbReference type="NCBI Taxonomy" id="1104324"/>
    <lineage>
        <taxon>Archaea</taxon>
        <taxon>Thermoproteota</taxon>
        <taxon>Thermoprotei</taxon>
        <taxon>Thermoproteales</taxon>
        <taxon>Thermoproteaceae</taxon>
        <taxon>Pyrobaculum</taxon>
    </lineage>
</organism>
<accession>G7VHL9</accession>
<gene>
    <name evidence="1" type="ORF">P186_1908</name>
</gene>
<proteinExistence type="predicted"/>
<dbReference type="KEGG" id="pyr:P186_1908"/>
<dbReference type="HOGENOM" id="CLU_3075508_0_0_2"/>
<dbReference type="STRING" id="1104324.P186_1908"/>
<reference evidence="1 2" key="1">
    <citation type="journal article" date="2012" name="J. Bacteriol.">
        <title>Complete genome sequence of strain 1860, a crenarchaeon of the genus pyrobaculum able to grow with various electron acceptors.</title>
        <authorList>
            <person name="Mardanov A.V."/>
            <person name="Gumerov V.M."/>
            <person name="Slobodkina G.B."/>
            <person name="Beletsky A.V."/>
            <person name="Bonch-Osmolovskaya E.A."/>
            <person name="Ravin N.V."/>
            <person name="Skryabin K.G."/>
        </authorList>
    </citation>
    <scope>NUCLEOTIDE SEQUENCE [LARGE SCALE GENOMIC DNA]</scope>
    <source>
        <strain evidence="1 2">1860</strain>
    </source>
</reference>
<name>G7VHL9_9CREN</name>
<dbReference type="Proteomes" id="UP000005867">
    <property type="component" value="Chromosome"/>
</dbReference>
<sequence>MSGGSSRKLKIFREYISISEFINSQIRNNIVIKRHGELPRNNVTLYIMMEIF</sequence>
<keyword evidence="2" id="KW-1185">Reference proteome</keyword>
<dbReference type="BioCyc" id="PSP1104324:GJSN-1866-MONOMER"/>
<dbReference type="AlphaFoldDB" id="G7VHL9"/>